<evidence type="ECO:0000313" key="2">
    <source>
        <dbReference type="EMBL" id="GLQ06561.1"/>
    </source>
</evidence>
<name>A0ABQ5U585_9PROT</name>
<accession>A0ABQ5U585</accession>
<reference evidence="2" key="2">
    <citation type="submission" date="2023-01" db="EMBL/GenBank/DDBJ databases">
        <title>Draft genome sequence of Sneathiella chinensis strain NBRC 103408.</title>
        <authorList>
            <person name="Sun Q."/>
            <person name="Mori K."/>
        </authorList>
    </citation>
    <scope>NUCLEOTIDE SEQUENCE</scope>
    <source>
        <strain evidence="2">NBRC 103408</strain>
    </source>
</reference>
<dbReference type="InterPro" id="IPR031571">
    <property type="entry name" value="RcpC_dom"/>
</dbReference>
<dbReference type="Pfam" id="PF16976">
    <property type="entry name" value="RcpC"/>
    <property type="match status" value="1"/>
</dbReference>
<dbReference type="RefSeq" id="WP_169560712.1">
    <property type="nucleotide sequence ID" value="NZ_BSNF01000006.1"/>
</dbReference>
<keyword evidence="3" id="KW-1185">Reference proteome</keyword>
<proteinExistence type="predicted"/>
<evidence type="ECO:0000259" key="1">
    <source>
        <dbReference type="SMART" id="SM00858"/>
    </source>
</evidence>
<feature type="domain" description="SAF" evidence="1">
    <location>
        <begin position="50"/>
        <end position="117"/>
    </location>
</feature>
<reference evidence="2" key="1">
    <citation type="journal article" date="2014" name="Int. J. Syst. Evol. Microbiol.">
        <title>Complete genome of a new Firmicutes species belonging to the dominant human colonic microbiota ('Ruminococcus bicirculans') reveals two chromosomes and a selective capacity to utilize plant glucans.</title>
        <authorList>
            <consortium name="NISC Comparative Sequencing Program"/>
            <person name="Wegmann U."/>
            <person name="Louis P."/>
            <person name="Goesmann A."/>
            <person name="Henrissat B."/>
            <person name="Duncan S.H."/>
            <person name="Flint H.J."/>
        </authorList>
    </citation>
    <scope>NUCLEOTIDE SEQUENCE</scope>
    <source>
        <strain evidence="2">NBRC 103408</strain>
    </source>
</reference>
<comment type="caution">
    <text evidence="2">The sequence shown here is derived from an EMBL/GenBank/DDBJ whole genome shotgun (WGS) entry which is preliminary data.</text>
</comment>
<dbReference type="InterPro" id="IPR017592">
    <property type="entry name" value="Pilus_assmbl_Flp-typ_CpaB"/>
</dbReference>
<sequence length="297" mass="32169">MARKIILVVFALLIAGTTIWFVRNWAGSQTQPVVASPVAEVVQKKEEPKVKILVAARDLPAGTLVREEHLTWQVWPKADDLQERYVVENVRPMNEFFGTVVRRGITTGEPITDSRTVRPGQSGFLAAVLSPGSRAISIDIDATSGIAGFIFPGDRVDVVLTHSVTRGAEGGEGSTRHASETVLTDVRVVAMDQSTNDQNQQAAVRRIATLEVSPKEVEIISVAREIGRLSLSLRSIARTEDEEKSEGQPVTLTEERGRGYTWDSEASALISAPRRSGGTGKTVVVVRAGAADKKSFD</sequence>
<dbReference type="InterPro" id="IPR013974">
    <property type="entry name" value="SAF"/>
</dbReference>
<protein>
    <submittedName>
        <fullName evidence="2">Flp pilus assembly protein CpaB</fullName>
    </submittedName>
</protein>
<dbReference type="Pfam" id="PF08666">
    <property type="entry name" value="SAF"/>
    <property type="match status" value="1"/>
</dbReference>
<dbReference type="SMART" id="SM00858">
    <property type="entry name" value="SAF"/>
    <property type="match status" value="1"/>
</dbReference>
<dbReference type="CDD" id="cd11614">
    <property type="entry name" value="SAF_CpaB_FlgA_like"/>
    <property type="match status" value="1"/>
</dbReference>
<evidence type="ECO:0000313" key="3">
    <source>
        <dbReference type="Proteomes" id="UP001161409"/>
    </source>
</evidence>
<dbReference type="Proteomes" id="UP001161409">
    <property type="component" value="Unassembled WGS sequence"/>
</dbReference>
<dbReference type="NCBIfam" id="TIGR03177">
    <property type="entry name" value="pilus_cpaB"/>
    <property type="match status" value="1"/>
</dbReference>
<organism evidence="2 3">
    <name type="scientific">Sneathiella chinensis</name>
    <dbReference type="NCBI Taxonomy" id="349750"/>
    <lineage>
        <taxon>Bacteria</taxon>
        <taxon>Pseudomonadati</taxon>
        <taxon>Pseudomonadota</taxon>
        <taxon>Alphaproteobacteria</taxon>
        <taxon>Sneathiellales</taxon>
        <taxon>Sneathiellaceae</taxon>
        <taxon>Sneathiella</taxon>
    </lineage>
</organism>
<dbReference type="EMBL" id="BSNF01000006">
    <property type="protein sequence ID" value="GLQ06561.1"/>
    <property type="molecule type" value="Genomic_DNA"/>
</dbReference>
<gene>
    <name evidence="2" type="primary">ctpC</name>
    <name evidence="2" type="ORF">GCM10007924_17820</name>
</gene>